<feature type="domain" description="Fe2OG dioxygenase" evidence="7">
    <location>
        <begin position="342"/>
        <end position="468"/>
    </location>
</feature>
<keyword evidence="2" id="KW-0223">Dioxygenase</keyword>
<feature type="binding site" evidence="5">
    <location>
        <position position="416"/>
    </location>
    <ligand>
        <name>Fe cation</name>
        <dbReference type="ChEBI" id="CHEBI:24875"/>
        <note>catalytic</note>
    </ligand>
</feature>
<evidence type="ECO:0000256" key="1">
    <source>
        <dbReference type="ARBA" id="ARBA00022723"/>
    </source>
</evidence>
<feature type="compositionally biased region" description="Basic residues" evidence="6">
    <location>
        <begin position="17"/>
        <end position="28"/>
    </location>
</feature>
<feature type="binding site" evidence="5">
    <location>
        <position position="362"/>
    </location>
    <ligand>
        <name>Fe cation</name>
        <dbReference type="ChEBI" id="CHEBI:24875"/>
        <note>catalytic</note>
    </ligand>
</feature>
<keyword evidence="4 5" id="KW-0408">Iron</keyword>
<dbReference type="PROSITE" id="PS51471">
    <property type="entry name" value="FE2OG_OXY"/>
    <property type="match status" value="1"/>
</dbReference>
<name>K5V0C3_PHACS</name>
<feature type="region of interest" description="Disordered" evidence="6">
    <location>
        <begin position="197"/>
        <end position="232"/>
    </location>
</feature>
<evidence type="ECO:0000256" key="2">
    <source>
        <dbReference type="ARBA" id="ARBA00022964"/>
    </source>
</evidence>
<dbReference type="GO" id="GO:0005634">
    <property type="term" value="C:nucleus"/>
    <property type="evidence" value="ECO:0007669"/>
    <property type="project" value="TreeGrafter"/>
</dbReference>
<dbReference type="GO" id="GO:0046872">
    <property type="term" value="F:metal ion binding"/>
    <property type="evidence" value="ECO:0007669"/>
    <property type="project" value="UniProtKB-KW"/>
</dbReference>
<dbReference type="GO" id="GO:0051213">
    <property type="term" value="F:dioxygenase activity"/>
    <property type="evidence" value="ECO:0007669"/>
    <property type="project" value="UniProtKB-KW"/>
</dbReference>
<keyword evidence="1 5" id="KW-0479">Metal-binding</keyword>
<dbReference type="InParanoid" id="K5V0C3"/>
<dbReference type="PANTHER" id="PTHR16557">
    <property type="entry name" value="ALKYLATED DNA REPAIR PROTEIN ALKB-RELATED"/>
    <property type="match status" value="1"/>
</dbReference>
<evidence type="ECO:0000256" key="6">
    <source>
        <dbReference type="SAM" id="MobiDB-lite"/>
    </source>
</evidence>
<evidence type="ECO:0000313" key="9">
    <source>
        <dbReference type="Proteomes" id="UP000008370"/>
    </source>
</evidence>
<reference evidence="8 9" key="1">
    <citation type="journal article" date="2012" name="BMC Genomics">
        <title>Comparative genomics of the white-rot fungi, Phanerochaete carnosa and P. chrysosporium, to elucidate the genetic basis of the distinct wood types they colonize.</title>
        <authorList>
            <person name="Suzuki H."/>
            <person name="MacDonald J."/>
            <person name="Syed K."/>
            <person name="Salamov A."/>
            <person name="Hori C."/>
            <person name="Aerts A."/>
            <person name="Henrissat B."/>
            <person name="Wiebenga A."/>
            <person name="vanKuyk P.A."/>
            <person name="Barry K."/>
            <person name="Lindquist E."/>
            <person name="LaButti K."/>
            <person name="Lapidus A."/>
            <person name="Lucas S."/>
            <person name="Coutinho P."/>
            <person name="Gong Y."/>
            <person name="Samejima M."/>
            <person name="Mahadevan R."/>
            <person name="Abou-Zaid M."/>
            <person name="de Vries R.P."/>
            <person name="Igarashi K."/>
            <person name="Yadav J.S."/>
            <person name="Grigoriev I.V."/>
            <person name="Master E.R."/>
        </authorList>
    </citation>
    <scope>NUCLEOTIDE SEQUENCE [LARGE SCALE GENOMIC DNA]</scope>
    <source>
        <strain evidence="8 9">HHB-10118-sp</strain>
    </source>
</reference>
<dbReference type="KEGG" id="pco:PHACADRAFT_174062"/>
<protein>
    <recommendedName>
        <fullName evidence="7">Fe2OG dioxygenase domain-containing protein</fullName>
    </recommendedName>
</protein>
<keyword evidence="9" id="KW-1185">Reference proteome</keyword>
<feature type="compositionally biased region" description="Polar residues" evidence="6">
    <location>
        <begin position="221"/>
        <end position="230"/>
    </location>
</feature>
<dbReference type="EMBL" id="JH930472">
    <property type="protein sequence ID" value="EKM55906.1"/>
    <property type="molecule type" value="Genomic_DNA"/>
</dbReference>
<feature type="compositionally biased region" description="Low complexity" evidence="6">
    <location>
        <begin position="203"/>
        <end position="220"/>
    </location>
</feature>
<keyword evidence="3" id="KW-0560">Oxidoreductase</keyword>
<accession>K5V0C3</accession>
<organism evidence="8 9">
    <name type="scientific">Phanerochaete carnosa (strain HHB-10118-sp)</name>
    <name type="common">White-rot fungus</name>
    <name type="synonym">Peniophora carnosa</name>
    <dbReference type="NCBI Taxonomy" id="650164"/>
    <lineage>
        <taxon>Eukaryota</taxon>
        <taxon>Fungi</taxon>
        <taxon>Dikarya</taxon>
        <taxon>Basidiomycota</taxon>
        <taxon>Agaricomycotina</taxon>
        <taxon>Agaricomycetes</taxon>
        <taxon>Polyporales</taxon>
        <taxon>Phanerochaetaceae</taxon>
        <taxon>Phanerochaete</taxon>
    </lineage>
</organism>
<comment type="cofactor">
    <cofactor evidence="5">
        <name>Fe(2+)</name>
        <dbReference type="ChEBI" id="CHEBI:29033"/>
    </cofactor>
    <text evidence="5">Binds 1 Fe(2+) ion per subunit.</text>
</comment>
<proteinExistence type="predicted"/>
<dbReference type="HOGENOM" id="CLU_029471_1_0_1"/>
<dbReference type="InterPro" id="IPR037151">
    <property type="entry name" value="AlkB-like_sf"/>
</dbReference>
<evidence type="ECO:0000256" key="3">
    <source>
        <dbReference type="ARBA" id="ARBA00023002"/>
    </source>
</evidence>
<dbReference type="GO" id="GO:0005737">
    <property type="term" value="C:cytoplasm"/>
    <property type="evidence" value="ECO:0007669"/>
    <property type="project" value="TreeGrafter"/>
</dbReference>
<dbReference type="SUPFAM" id="SSF51197">
    <property type="entry name" value="Clavaminate synthase-like"/>
    <property type="match status" value="1"/>
</dbReference>
<dbReference type="InterPro" id="IPR027450">
    <property type="entry name" value="AlkB-like"/>
</dbReference>
<dbReference type="Gene3D" id="2.60.120.590">
    <property type="entry name" value="Alpha-ketoglutarate-dependent dioxygenase AlkB-like"/>
    <property type="match status" value="1"/>
</dbReference>
<dbReference type="Proteomes" id="UP000008370">
    <property type="component" value="Unassembled WGS sequence"/>
</dbReference>
<evidence type="ECO:0000313" key="8">
    <source>
        <dbReference type="EMBL" id="EKM55906.1"/>
    </source>
</evidence>
<feature type="binding site" evidence="5">
    <location>
        <position position="360"/>
    </location>
    <ligand>
        <name>Fe cation</name>
        <dbReference type="ChEBI" id="CHEBI:24875"/>
        <note>catalytic</note>
    </ligand>
</feature>
<dbReference type="STRING" id="650164.K5V0C3"/>
<feature type="region of interest" description="Disordered" evidence="6">
    <location>
        <begin position="1"/>
        <end position="36"/>
    </location>
</feature>
<gene>
    <name evidence="8" type="ORF">PHACADRAFT_174062</name>
</gene>
<dbReference type="OrthoDB" id="6614653at2759"/>
<dbReference type="GeneID" id="18909662"/>
<dbReference type="InterPro" id="IPR005123">
    <property type="entry name" value="Oxoglu/Fe-dep_dioxygenase_dom"/>
</dbReference>
<dbReference type="RefSeq" id="XP_007396213.1">
    <property type="nucleotide sequence ID" value="XM_007396151.1"/>
</dbReference>
<dbReference type="Pfam" id="PF13532">
    <property type="entry name" value="2OG-FeII_Oxy_2"/>
    <property type="match status" value="1"/>
</dbReference>
<evidence type="ECO:0000259" key="7">
    <source>
        <dbReference type="PROSITE" id="PS51471"/>
    </source>
</evidence>
<dbReference type="PANTHER" id="PTHR16557:SF2">
    <property type="entry name" value="NUCLEIC ACID DIOXYGENASE ALKBH1"/>
    <property type="match status" value="1"/>
</dbReference>
<dbReference type="InterPro" id="IPR004574">
    <property type="entry name" value="Alkb"/>
</dbReference>
<evidence type="ECO:0000256" key="4">
    <source>
        <dbReference type="ARBA" id="ARBA00023004"/>
    </source>
</evidence>
<feature type="region of interest" description="Disordered" evidence="6">
    <location>
        <begin position="240"/>
        <end position="259"/>
    </location>
</feature>
<sequence>MTAVASPDHLRLTPAQKKARRQHLKTTKNRPTDIKEGWTPFRAAEKRFKAKWPPPDMSSVLDLHLEDTDCASGSGGEASQTGRRGAVDWRQIDVPVNEKGNKAYVFPRISGMRDHFVSRMYILIAYIICKYMICRLSGLVYLPGFVSSDEQRRLIHWSLKDHAKLPNETNLDAHYLFPPGGLWDVYLKFLNDGTDEETIQPKASTSSSPAASSTPYNASADPTSGPRTLISNSPASPSLLPTLLTLSTPPPAPSPNAKPCSPAALVPKLRWANIGWHYHWGNKQYDFTRGRGGGVAEVYRAVCKRAVQSVNWEDVYRGIAITADEGDGGAIEEWRTWREDYEPDAGIVNFYQTSDTLMAHVDRSELCAASPLVSISLGCTAVFLIGGPTRDTEPVPIFLRSGDVLIMSGPCRRAYHGVPRILEDTCPAHLLGSFNSQTAPSSDQGDDWKPYAEYMRSARINVNVRQVFPRGFDPGLPI</sequence>
<evidence type="ECO:0000256" key="5">
    <source>
        <dbReference type="PIRSR" id="PIRSR604574-2"/>
    </source>
</evidence>
<dbReference type="AlphaFoldDB" id="K5V0C3"/>